<feature type="region of interest" description="Disordered" evidence="1">
    <location>
        <begin position="159"/>
        <end position="184"/>
    </location>
</feature>
<proteinExistence type="predicted"/>
<organism evidence="2 3">
    <name type="scientific">Sesamum alatum</name>
    <dbReference type="NCBI Taxonomy" id="300844"/>
    <lineage>
        <taxon>Eukaryota</taxon>
        <taxon>Viridiplantae</taxon>
        <taxon>Streptophyta</taxon>
        <taxon>Embryophyta</taxon>
        <taxon>Tracheophyta</taxon>
        <taxon>Spermatophyta</taxon>
        <taxon>Magnoliopsida</taxon>
        <taxon>eudicotyledons</taxon>
        <taxon>Gunneridae</taxon>
        <taxon>Pentapetalae</taxon>
        <taxon>asterids</taxon>
        <taxon>lamiids</taxon>
        <taxon>Lamiales</taxon>
        <taxon>Pedaliaceae</taxon>
        <taxon>Sesamum</taxon>
    </lineage>
</organism>
<protein>
    <submittedName>
        <fullName evidence="2">Uncharacterized protein</fullName>
    </submittedName>
</protein>
<feature type="compositionally biased region" description="Basic and acidic residues" evidence="1">
    <location>
        <begin position="119"/>
        <end position="130"/>
    </location>
</feature>
<name>A0AAE2CI71_9LAMI</name>
<reference evidence="2" key="1">
    <citation type="submission" date="2020-06" db="EMBL/GenBank/DDBJ databases">
        <authorList>
            <person name="Li T."/>
            <person name="Hu X."/>
            <person name="Zhang T."/>
            <person name="Song X."/>
            <person name="Zhang H."/>
            <person name="Dai N."/>
            <person name="Sheng W."/>
            <person name="Hou X."/>
            <person name="Wei L."/>
        </authorList>
    </citation>
    <scope>NUCLEOTIDE SEQUENCE</scope>
    <source>
        <strain evidence="2">3651</strain>
        <tissue evidence="2">Leaf</tissue>
    </source>
</reference>
<feature type="region of interest" description="Disordered" evidence="1">
    <location>
        <begin position="108"/>
        <end position="145"/>
    </location>
</feature>
<gene>
    <name evidence="2" type="ORF">Salat_1888800</name>
</gene>
<dbReference type="EMBL" id="JACGWO010000007">
    <property type="protein sequence ID" value="KAK4423062.1"/>
    <property type="molecule type" value="Genomic_DNA"/>
</dbReference>
<evidence type="ECO:0000313" key="2">
    <source>
        <dbReference type="EMBL" id="KAK4423062.1"/>
    </source>
</evidence>
<sequence length="184" mass="20494">MSVHYGGNIVESDYAGGSTYKFDHVDYKLVGIGGWNGLSNYVGIKGEKKYFSKHENIFQSISSNSALQDLFAKLDDNGEVDIYKNREVVAEEVEDFDGDMLHGGVNNYVSSSGGEDFDGSDREYEYKRDEEKDEEEERAGDAWGVEGDIVENIVKKAKDEKMGEGRVEDTNVKGTRVSDTDGEE</sequence>
<keyword evidence="3" id="KW-1185">Reference proteome</keyword>
<accession>A0AAE2CI71</accession>
<comment type="caution">
    <text evidence="2">The sequence shown here is derived from an EMBL/GenBank/DDBJ whole genome shotgun (WGS) entry which is preliminary data.</text>
</comment>
<reference evidence="2" key="2">
    <citation type="journal article" date="2024" name="Plant">
        <title>Genomic evolution and insights into agronomic trait innovations of Sesamum species.</title>
        <authorList>
            <person name="Miao H."/>
            <person name="Wang L."/>
            <person name="Qu L."/>
            <person name="Liu H."/>
            <person name="Sun Y."/>
            <person name="Le M."/>
            <person name="Wang Q."/>
            <person name="Wei S."/>
            <person name="Zheng Y."/>
            <person name="Lin W."/>
            <person name="Duan Y."/>
            <person name="Cao H."/>
            <person name="Xiong S."/>
            <person name="Wang X."/>
            <person name="Wei L."/>
            <person name="Li C."/>
            <person name="Ma Q."/>
            <person name="Ju M."/>
            <person name="Zhao R."/>
            <person name="Li G."/>
            <person name="Mu C."/>
            <person name="Tian Q."/>
            <person name="Mei H."/>
            <person name="Zhang T."/>
            <person name="Gao T."/>
            <person name="Zhang H."/>
        </authorList>
    </citation>
    <scope>NUCLEOTIDE SEQUENCE</scope>
    <source>
        <strain evidence="2">3651</strain>
    </source>
</reference>
<feature type="non-terminal residue" evidence="2">
    <location>
        <position position="184"/>
    </location>
</feature>
<dbReference type="Proteomes" id="UP001293254">
    <property type="component" value="Unassembled WGS sequence"/>
</dbReference>
<dbReference type="AlphaFoldDB" id="A0AAE2CI71"/>
<evidence type="ECO:0000313" key="3">
    <source>
        <dbReference type="Proteomes" id="UP001293254"/>
    </source>
</evidence>
<evidence type="ECO:0000256" key="1">
    <source>
        <dbReference type="SAM" id="MobiDB-lite"/>
    </source>
</evidence>